<dbReference type="Gene3D" id="3.40.30.10">
    <property type="entry name" value="Glutaredoxin"/>
    <property type="match status" value="1"/>
</dbReference>
<dbReference type="RefSeq" id="WP_104982585.1">
    <property type="nucleotide sequence ID" value="NZ_CP012673.1"/>
</dbReference>
<dbReference type="InterPro" id="IPR036249">
    <property type="entry name" value="Thioredoxin-like_sf"/>
</dbReference>
<dbReference type="PANTHER" id="PTHR44051">
    <property type="entry name" value="GLUTATHIONE S-TRANSFERASE-RELATED"/>
    <property type="match status" value="1"/>
</dbReference>
<feature type="domain" description="GST C-terminal" evidence="2">
    <location>
        <begin position="88"/>
        <end position="212"/>
    </location>
</feature>
<dbReference type="GO" id="GO:0016740">
    <property type="term" value="F:transferase activity"/>
    <property type="evidence" value="ECO:0007669"/>
    <property type="project" value="UniProtKB-KW"/>
</dbReference>
<dbReference type="SUPFAM" id="SSF47616">
    <property type="entry name" value="GST C-terminal domain-like"/>
    <property type="match status" value="1"/>
</dbReference>
<dbReference type="Pfam" id="PF13410">
    <property type="entry name" value="GST_C_2"/>
    <property type="match status" value="1"/>
</dbReference>
<dbReference type="Pfam" id="PF13417">
    <property type="entry name" value="GST_N_3"/>
    <property type="match status" value="1"/>
</dbReference>
<protein>
    <submittedName>
        <fullName evidence="3">Glutathione S-transferase</fullName>
    </submittedName>
</protein>
<gene>
    <name evidence="3" type="primary">gst</name>
    <name evidence="3" type="ORF">SOCE26_054530</name>
</gene>
<dbReference type="SUPFAM" id="SSF52833">
    <property type="entry name" value="Thioredoxin-like"/>
    <property type="match status" value="1"/>
</dbReference>
<dbReference type="PANTHER" id="PTHR44051:SF8">
    <property type="entry name" value="GLUTATHIONE S-TRANSFERASE GSTA"/>
    <property type="match status" value="1"/>
</dbReference>
<dbReference type="Gene3D" id="1.20.1050.10">
    <property type="match status" value="1"/>
</dbReference>
<dbReference type="SFLD" id="SFLDG00358">
    <property type="entry name" value="Main_(cytGST)"/>
    <property type="match status" value="1"/>
</dbReference>
<dbReference type="InterPro" id="IPR010987">
    <property type="entry name" value="Glutathione-S-Trfase_C-like"/>
</dbReference>
<evidence type="ECO:0000259" key="1">
    <source>
        <dbReference type="PROSITE" id="PS50404"/>
    </source>
</evidence>
<organism evidence="3 4">
    <name type="scientific">Sorangium cellulosum</name>
    <name type="common">Polyangium cellulosum</name>
    <dbReference type="NCBI Taxonomy" id="56"/>
    <lineage>
        <taxon>Bacteria</taxon>
        <taxon>Pseudomonadati</taxon>
        <taxon>Myxococcota</taxon>
        <taxon>Polyangia</taxon>
        <taxon>Polyangiales</taxon>
        <taxon>Polyangiaceae</taxon>
        <taxon>Sorangium</taxon>
    </lineage>
</organism>
<dbReference type="InterPro" id="IPR004045">
    <property type="entry name" value="Glutathione_S-Trfase_N"/>
</dbReference>
<dbReference type="AlphaFoldDB" id="A0A2L0EXI7"/>
<proteinExistence type="predicted"/>
<dbReference type="PROSITE" id="PS50405">
    <property type="entry name" value="GST_CTER"/>
    <property type="match status" value="1"/>
</dbReference>
<evidence type="ECO:0000259" key="2">
    <source>
        <dbReference type="PROSITE" id="PS50405"/>
    </source>
</evidence>
<dbReference type="PROSITE" id="PS50404">
    <property type="entry name" value="GST_NTER"/>
    <property type="match status" value="1"/>
</dbReference>
<evidence type="ECO:0000313" key="3">
    <source>
        <dbReference type="EMBL" id="AUX43996.1"/>
    </source>
</evidence>
<dbReference type="InterPro" id="IPR040079">
    <property type="entry name" value="Glutathione_S-Trfase"/>
</dbReference>
<name>A0A2L0EXI7_SORCE</name>
<evidence type="ECO:0000313" key="4">
    <source>
        <dbReference type="Proteomes" id="UP000238348"/>
    </source>
</evidence>
<accession>A0A2L0EXI7</accession>
<dbReference type="OrthoDB" id="9782992at2"/>
<dbReference type="InterPro" id="IPR036282">
    <property type="entry name" value="Glutathione-S-Trfase_C_sf"/>
</dbReference>
<dbReference type="EMBL" id="CP012673">
    <property type="protein sequence ID" value="AUX43996.1"/>
    <property type="molecule type" value="Genomic_DNA"/>
</dbReference>
<dbReference type="CDD" id="cd00299">
    <property type="entry name" value="GST_C_family"/>
    <property type="match status" value="1"/>
</dbReference>
<feature type="domain" description="GST N-terminal" evidence="1">
    <location>
        <begin position="2"/>
        <end position="82"/>
    </location>
</feature>
<reference evidence="3 4" key="1">
    <citation type="submission" date="2015-09" db="EMBL/GenBank/DDBJ databases">
        <title>Sorangium comparison.</title>
        <authorList>
            <person name="Zaburannyi N."/>
            <person name="Bunk B."/>
            <person name="Overmann J."/>
            <person name="Mueller R."/>
        </authorList>
    </citation>
    <scope>NUCLEOTIDE SEQUENCE [LARGE SCALE GENOMIC DNA]</scope>
    <source>
        <strain evidence="3 4">So ce26</strain>
    </source>
</reference>
<dbReference type="Proteomes" id="UP000238348">
    <property type="component" value="Chromosome"/>
</dbReference>
<dbReference type="SFLD" id="SFLDS00019">
    <property type="entry name" value="Glutathione_Transferase_(cytos"/>
    <property type="match status" value="1"/>
</dbReference>
<keyword evidence="3" id="KW-0808">Transferase</keyword>
<dbReference type="CDD" id="cd00570">
    <property type="entry name" value="GST_N_family"/>
    <property type="match status" value="1"/>
</dbReference>
<sequence length="222" mass="25293">MTTPILYAHPFSSYSQKAFIAFYEKDVPFELRLLEPSNPQAGAELAAIWPLGKFPVLKVGDLTVWEASIVVEWLDQTHPDPARLIPPDPAAALQVRMFDRIFDNYIMNMMQVIVNNRIREMQSNPRDEYGEVQARAALDKVYAWLDGELAGRTWATGDAFTLADCAAAPSLFYADWVHPFDGRPNLRAYYRRLRERPSVDRAVEGGRPYRHYFPGGAPTDRD</sequence>